<dbReference type="Proteomes" id="UP000309734">
    <property type="component" value="Unassembled WGS sequence"/>
</dbReference>
<reference evidence="3 4" key="1">
    <citation type="submission" date="2018-10" db="EMBL/GenBank/DDBJ databases">
        <title>Fifty Aureobasidium pullulans genomes reveal a recombining polyextremotolerant generalist.</title>
        <authorList>
            <person name="Gostincar C."/>
            <person name="Turk M."/>
            <person name="Zajc J."/>
            <person name="Gunde-Cimerman N."/>
        </authorList>
    </citation>
    <scope>NUCLEOTIDE SEQUENCE [LARGE SCALE GENOMIC DNA]</scope>
    <source>
        <strain evidence="3 4">EXF-3519</strain>
    </source>
</reference>
<evidence type="ECO:0000256" key="1">
    <source>
        <dbReference type="SAM" id="Coils"/>
    </source>
</evidence>
<evidence type="ECO:0000313" key="4">
    <source>
        <dbReference type="Proteomes" id="UP000309734"/>
    </source>
</evidence>
<feature type="coiled-coil region" evidence="1">
    <location>
        <begin position="331"/>
        <end position="358"/>
    </location>
</feature>
<dbReference type="AlphaFoldDB" id="A0A4S9X8F5"/>
<feature type="compositionally biased region" description="Basic and acidic residues" evidence="2">
    <location>
        <begin position="181"/>
        <end position="195"/>
    </location>
</feature>
<name>A0A4S9X8F5_AURPU</name>
<dbReference type="EMBL" id="QZBS01000066">
    <property type="protein sequence ID" value="THZ74917.1"/>
    <property type="molecule type" value="Genomic_DNA"/>
</dbReference>
<gene>
    <name evidence="3" type="ORF">D6C85_03179</name>
</gene>
<comment type="caution">
    <text evidence="3">The sequence shown here is derived from an EMBL/GenBank/DDBJ whole genome shotgun (WGS) entry which is preliminary data.</text>
</comment>
<accession>A0A4S9X8F5</accession>
<feature type="region of interest" description="Disordered" evidence="2">
    <location>
        <begin position="430"/>
        <end position="463"/>
    </location>
</feature>
<keyword evidence="1" id="KW-0175">Coiled coil</keyword>
<sequence>MTKPSKASAPPSPEEAPHADVAGTSSSALPLPPSLTVRSRLSTKTTPSVSDGASPVEPLLPRRRSSLLSFSSLDDTRHTAGDFIRPSLGLDDDNTIILEDPSHWHSSPLAFAVLPALAGLFFTNGSAFVTDICLLGLAALFLNWSVRLPWSTRDWYRSAQAQVSLDQLNSPSLLPQDLDEHDQQRRSPDNPHISEEQEDAAANLRQHELLALASTFLFPALAAYLLHVIRGQLSRPSEGLVSDYNLTIFLLAAEIRPVRQLIRLFTNRTIHLQRVVRGGLDPAALSKKDKAITDLASRLVLLEDKFGDQLSSPGVSIVQKDEVTALSSDIRKRYEPRLEALERAVRRYEKRATTLTLLTEQRLQSLENRLQDALSLAAVAAQSSSKPGIIATMLSTLAKTLAVPLEFAWSLFIWPLKITESVLNKAGVLVMGPANPPQRRSDSKGPRARSDKKKDDSYFSRHY</sequence>
<evidence type="ECO:0000256" key="2">
    <source>
        <dbReference type="SAM" id="MobiDB-lite"/>
    </source>
</evidence>
<protein>
    <submittedName>
        <fullName evidence="3">Uncharacterized protein</fullName>
    </submittedName>
</protein>
<feature type="region of interest" description="Disordered" evidence="2">
    <location>
        <begin position="176"/>
        <end position="198"/>
    </location>
</feature>
<evidence type="ECO:0000313" key="3">
    <source>
        <dbReference type="EMBL" id="THZ74917.1"/>
    </source>
</evidence>
<dbReference type="PANTHER" id="PTHR42032">
    <property type="entry name" value="YALI0E30679P"/>
    <property type="match status" value="1"/>
</dbReference>
<feature type="compositionally biased region" description="Basic and acidic residues" evidence="2">
    <location>
        <begin position="439"/>
        <end position="463"/>
    </location>
</feature>
<feature type="region of interest" description="Disordered" evidence="2">
    <location>
        <begin position="1"/>
        <end position="58"/>
    </location>
</feature>
<organism evidence="3 4">
    <name type="scientific">Aureobasidium pullulans</name>
    <name type="common">Black yeast</name>
    <name type="synonym">Pullularia pullulans</name>
    <dbReference type="NCBI Taxonomy" id="5580"/>
    <lineage>
        <taxon>Eukaryota</taxon>
        <taxon>Fungi</taxon>
        <taxon>Dikarya</taxon>
        <taxon>Ascomycota</taxon>
        <taxon>Pezizomycotina</taxon>
        <taxon>Dothideomycetes</taxon>
        <taxon>Dothideomycetidae</taxon>
        <taxon>Dothideales</taxon>
        <taxon>Saccotheciaceae</taxon>
        <taxon>Aureobasidium</taxon>
    </lineage>
</organism>
<feature type="compositionally biased region" description="Polar residues" evidence="2">
    <location>
        <begin position="36"/>
        <end position="51"/>
    </location>
</feature>
<proteinExistence type="predicted"/>
<dbReference type="PANTHER" id="PTHR42032:SF1">
    <property type="entry name" value="YALI0E30679P"/>
    <property type="match status" value="1"/>
</dbReference>